<comment type="caution">
    <text evidence="5">The sequence shown here is derived from an EMBL/GenBank/DDBJ whole genome shotgun (WGS) entry which is preliminary data.</text>
</comment>
<gene>
    <name evidence="5" type="ORF">GCM10009118_33810</name>
</gene>
<dbReference type="SMART" id="SM00363">
    <property type="entry name" value="S4"/>
    <property type="match status" value="1"/>
</dbReference>
<dbReference type="SUPFAM" id="SSF55174">
    <property type="entry name" value="Alpha-L RNA-binding motif"/>
    <property type="match status" value="1"/>
</dbReference>
<name>A0ABN1MUE4_9FLAO</name>
<dbReference type="Proteomes" id="UP001501126">
    <property type="component" value="Unassembled WGS sequence"/>
</dbReference>
<dbReference type="InterPro" id="IPR036986">
    <property type="entry name" value="S4_RNA-bd_sf"/>
</dbReference>
<keyword evidence="6" id="KW-1185">Reference proteome</keyword>
<accession>A0ABN1MUE4</accession>
<dbReference type="PROSITE" id="PS50889">
    <property type="entry name" value="S4"/>
    <property type="match status" value="1"/>
</dbReference>
<dbReference type="InterPro" id="IPR029063">
    <property type="entry name" value="SAM-dependent_MTases_sf"/>
</dbReference>
<evidence type="ECO:0000259" key="4">
    <source>
        <dbReference type="SMART" id="SM00363"/>
    </source>
</evidence>
<dbReference type="Gene3D" id="3.40.50.150">
    <property type="entry name" value="Vaccinia Virus protein VP39"/>
    <property type="match status" value="1"/>
</dbReference>
<feature type="domain" description="RNA-binding S4" evidence="4">
    <location>
        <begin position="4"/>
        <end position="66"/>
    </location>
</feature>
<evidence type="ECO:0000313" key="6">
    <source>
        <dbReference type="Proteomes" id="UP001501126"/>
    </source>
</evidence>
<dbReference type="CDD" id="cd00165">
    <property type="entry name" value="S4"/>
    <property type="match status" value="1"/>
</dbReference>
<sequence length="245" mass="27367">MEEERIDKILMQRNLVSSRQRAEEVIKQHGVRVNGKLLFKPGKKVPCDAEIEMMAEELPWVSRGALKLQKALELWPVKVEGTTAMDIGASTGGFTEVLLSEKANKVFCVDVGTGQLVDKIAKDSRVVNLEQTHVRDLTDQEITDPCDLCVIDVSFISLKKVFSHITRFLKPQSSVIALVKPQFEVGKAHVGKNGVVRDKRLYTVVINEIIEEANSNGLTYKAHAESPILGGEGNREFLMWLVKEN</sequence>
<dbReference type="Pfam" id="PF01728">
    <property type="entry name" value="FtsJ"/>
    <property type="match status" value="1"/>
</dbReference>
<evidence type="ECO:0000313" key="5">
    <source>
        <dbReference type="EMBL" id="GAA0876971.1"/>
    </source>
</evidence>
<comment type="similarity">
    <text evidence="2">Belongs to the TlyA family.</text>
</comment>
<dbReference type="InterPro" id="IPR002942">
    <property type="entry name" value="S4_RNA-bd"/>
</dbReference>
<dbReference type="NCBIfam" id="TIGR00478">
    <property type="entry name" value="tly"/>
    <property type="match status" value="1"/>
</dbReference>
<dbReference type="EMBL" id="BAAAFH010000022">
    <property type="protein sequence ID" value="GAA0876971.1"/>
    <property type="molecule type" value="Genomic_DNA"/>
</dbReference>
<dbReference type="Pfam" id="PF01479">
    <property type="entry name" value="S4"/>
    <property type="match status" value="1"/>
</dbReference>
<evidence type="ECO:0000256" key="2">
    <source>
        <dbReference type="ARBA" id="ARBA00029460"/>
    </source>
</evidence>
<reference evidence="5 6" key="1">
    <citation type="journal article" date="2019" name="Int. J. Syst. Evol. Microbiol.">
        <title>The Global Catalogue of Microorganisms (GCM) 10K type strain sequencing project: providing services to taxonomists for standard genome sequencing and annotation.</title>
        <authorList>
            <consortium name="The Broad Institute Genomics Platform"/>
            <consortium name="The Broad Institute Genome Sequencing Center for Infectious Disease"/>
            <person name="Wu L."/>
            <person name="Ma J."/>
        </authorList>
    </citation>
    <scope>NUCLEOTIDE SEQUENCE [LARGE SCALE GENOMIC DNA]</scope>
    <source>
        <strain evidence="5 6">JCM 16083</strain>
    </source>
</reference>
<evidence type="ECO:0000256" key="1">
    <source>
        <dbReference type="ARBA" id="ARBA00022884"/>
    </source>
</evidence>
<dbReference type="Gene3D" id="3.10.290.10">
    <property type="entry name" value="RNA-binding S4 domain"/>
    <property type="match status" value="1"/>
</dbReference>
<dbReference type="RefSeq" id="WP_343790887.1">
    <property type="nucleotide sequence ID" value="NZ_BAAAFH010000022.1"/>
</dbReference>
<keyword evidence="1 3" id="KW-0694">RNA-binding</keyword>
<dbReference type="InterPro" id="IPR004538">
    <property type="entry name" value="Hemolysin_A/TlyA"/>
</dbReference>
<dbReference type="PANTHER" id="PTHR32319:SF0">
    <property type="entry name" value="BACTERIAL HEMOLYSIN-LIKE PROTEIN"/>
    <property type="match status" value="1"/>
</dbReference>
<dbReference type="InterPro" id="IPR047048">
    <property type="entry name" value="TlyA"/>
</dbReference>
<dbReference type="SUPFAM" id="SSF53335">
    <property type="entry name" value="S-adenosyl-L-methionine-dependent methyltransferases"/>
    <property type="match status" value="1"/>
</dbReference>
<proteinExistence type="inferred from homology"/>
<organism evidence="5 6">
    <name type="scientific">Wandonia haliotis</name>
    <dbReference type="NCBI Taxonomy" id="574963"/>
    <lineage>
        <taxon>Bacteria</taxon>
        <taxon>Pseudomonadati</taxon>
        <taxon>Bacteroidota</taxon>
        <taxon>Flavobacteriia</taxon>
        <taxon>Flavobacteriales</taxon>
        <taxon>Crocinitomicaceae</taxon>
        <taxon>Wandonia</taxon>
    </lineage>
</organism>
<dbReference type="PANTHER" id="PTHR32319">
    <property type="entry name" value="BACTERIAL HEMOLYSIN-LIKE PROTEIN"/>
    <property type="match status" value="1"/>
</dbReference>
<protein>
    <submittedName>
        <fullName evidence="5">TlyA family rRNA (Cytidine-2'-O)-methyltransferase</fullName>
    </submittedName>
</protein>
<dbReference type="PIRSF" id="PIRSF005578">
    <property type="entry name" value="TlyA"/>
    <property type="match status" value="1"/>
</dbReference>
<evidence type="ECO:0000256" key="3">
    <source>
        <dbReference type="PROSITE-ProRule" id="PRU00182"/>
    </source>
</evidence>
<dbReference type="InterPro" id="IPR002877">
    <property type="entry name" value="RNA_MeTrfase_FtsJ_dom"/>
</dbReference>